<protein>
    <recommendedName>
        <fullName evidence="10">G-protein coupled receptors family 1 profile domain-containing protein</fullName>
    </recommendedName>
</protein>
<dbReference type="InterPro" id="IPR017452">
    <property type="entry name" value="GPCR_Rhodpsn_7TM"/>
</dbReference>
<dbReference type="Proteomes" id="UP000308365">
    <property type="component" value="Unassembled WGS sequence"/>
</dbReference>
<comment type="caution">
    <text evidence="11">The sequence shown here is derived from an EMBL/GenBank/DDBJ whole genome shotgun (WGS) entry which is preliminary data.</text>
</comment>
<evidence type="ECO:0000256" key="4">
    <source>
        <dbReference type="ARBA" id="ARBA00022989"/>
    </source>
</evidence>
<dbReference type="AlphaFoldDB" id="A0A4U1EGD7"/>
<proteinExistence type="predicted"/>
<dbReference type="InterPro" id="IPR000276">
    <property type="entry name" value="GPCR_Rhodpsn"/>
</dbReference>
<keyword evidence="6" id="KW-0472">Membrane</keyword>
<feature type="region of interest" description="Disordered" evidence="9">
    <location>
        <begin position="1"/>
        <end position="23"/>
    </location>
</feature>
<sequence>MPEAWLRQSYPNRNDGEDLGQSEPLGKFSMALWAELAICSSAGRRRKPRGKAESGEARRKHKLNGEAMKSRKKRKGWPFGELLCKLVRFLFYTNLYSSFLLLTCISVHRFLGVCHLLRLLPYRTCRHVLLGTAAT</sequence>
<dbReference type="GO" id="GO:0005886">
    <property type="term" value="C:plasma membrane"/>
    <property type="evidence" value="ECO:0007669"/>
    <property type="project" value="UniProtKB-SubCell"/>
</dbReference>
<evidence type="ECO:0000256" key="2">
    <source>
        <dbReference type="ARBA" id="ARBA00022475"/>
    </source>
</evidence>
<evidence type="ECO:0000256" key="7">
    <source>
        <dbReference type="ARBA" id="ARBA00023170"/>
    </source>
</evidence>
<keyword evidence="3" id="KW-0812">Transmembrane</keyword>
<evidence type="ECO:0000259" key="10">
    <source>
        <dbReference type="PROSITE" id="PS50262"/>
    </source>
</evidence>
<dbReference type="PROSITE" id="PS00237">
    <property type="entry name" value="G_PROTEIN_RECEP_F1_1"/>
    <property type="match status" value="1"/>
</dbReference>
<name>A0A4U1EGD7_MONMO</name>
<dbReference type="Pfam" id="PF00001">
    <property type="entry name" value="7tm_1"/>
    <property type="match status" value="1"/>
</dbReference>
<dbReference type="Gene3D" id="1.20.1070.10">
    <property type="entry name" value="Rhodopsin 7-helix transmembrane proteins"/>
    <property type="match status" value="1"/>
</dbReference>
<organism evidence="11 12">
    <name type="scientific">Monodon monoceros</name>
    <name type="common">Narwhal</name>
    <name type="synonym">Ceratodon monodon</name>
    <dbReference type="NCBI Taxonomy" id="40151"/>
    <lineage>
        <taxon>Eukaryota</taxon>
        <taxon>Metazoa</taxon>
        <taxon>Chordata</taxon>
        <taxon>Craniata</taxon>
        <taxon>Vertebrata</taxon>
        <taxon>Euteleostomi</taxon>
        <taxon>Mammalia</taxon>
        <taxon>Eutheria</taxon>
        <taxon>Laurasiatheria</taxon>
        <taxon>Artiodactyla</taxon>
        <taxon>Whippomorpha</taxon>
        <taxon>Cetacea</taxon>
        <taxon>Odontoceti</taxon>
        <taxon>Monodontidae</taxon>
        <taxon>Monodon</taxon>
    </lineage>
</organism>
<gene>
    <name evidence="11" type="ORF">EI555_002055</name>
</gene>
<dbReference type="EMBL" id="RWIC01001581">
    <property type="protein sequence ID" value="TKC35262.1"/>
    <property type="molecule type" value="Genomic_DNA"/>
</dbReference>
<dbReference type="PRINTS" id="PR01157">
    <property type="entry name" value="P2YPURNOCPTR"/>
</dbReference>
<reference evidence="12" key="1">
    <citation type="journal article" date="2019" name="IScience">
        <title>Narwhal Genome Reveals Long-Term Low Genetic Diversity despite Current Large Abundance Size.</title>
        <authorList>
            <person name="Westbury M.V."/>
            <person name="Petersen B."/>
            <person name="Garde E."/>
            <person name="Heide-Jorgensen M.P."/>
            <person name="Lorenzen E.D."/>
        </authorList>
    </citation>
    <scope>NUCLEOTIDE SEQUENCE [LARGE SCALE GENOMIC DNA]</scope>
</reference>
<evidence type="ECO:0000256" key="8">
    <source>
        <dbReference type="ARBA" id="ARBA00023224"/>
    </source>
</evidence>
<evidence type="ECO:0000256" key="3">
    <source>
        <dbReference type="ARBA" id="ARBA00022692"/>
    </source>
</evidence>
<evidence type="ECO:0000256" key="9">
    <source>
        <dbReference type="SAM" id="MobiDB-lite"/>
    </source>
</evidence>
<dbReference type="SUPFAM" id="SSF81321">
    <property type="entry name" value="Family A G protein-coupled receptor-like"/>
    <property type="match status" value="1"/>
</dbReference>
<evidence type="ECO:0000313" key="11">
    <source>
        <dbReference type="EMBL" id="TKC35262.1"/>
    </source>
</evidence>
<accession>A0A4U1EGD7</accession>
<evidence type="ECO:0000256" key="6">
    <source>
        <dbReference type="ARBA" id="ARBA00023136"/>
    </source>
</evidence>
<keyword evidence="7" id="KW-0675">Receptor</keyword>
<evidence type="ECO:0000313" key="12">
    <source>
        <dbReference type="Proteomes" id="UP000308365"/>
    </source>
</evidence>
<evidence type="ECO:0000256" key="5">
    <source>
        <dbReference type="ARBA" id="ARBA00023040"/>
    </source>
</evidence>
<keyword evidence="2" id="KW-1003">Cell membrane</keyword>
<dbReference type="GO" id="GO:0004930">
    <property type="term" value="F:G protein-coupled receptor activity"/>
    <property type="evidence" value="ECO:0007669"/>
    <property type="project" value="UniProtKB-KW"/>
</dbReference>
<keyword evidence="5" id="KW-0297">G-protein coupled receptor</keyword>
<comment type="subcellular location">
    <subcellularLocation>
        <location evidence="1">Cell membrane</location>
        <topology evidence="1">Multi-pass membrane protein</topology>
    </subcellularLocation>
</comment>
<keyword evidence="8" id="KW-0807">Transducer</keyword>
<evidence type="ECO:0000256" key="1">
    <source>
        <dbReference type="ARBA" id="ARBA00004651"/>
    </source>
</evidence>
<feature type="domain" description="G-protein coupled receptors family 1 profile" evidence="10">
    <location>
        <begin position="77"/>
        <end position="135"/>
    </location>
</feature>
<feature type="region of interest" description="Disordered" evidence="9">
    <location>
        <begin position="43"/>
        <end position="69"/>
    </location>
</feature>
<dbReference type="PROSITE" id="PS50262">
    <property type="entry name" value="G_PROTEIN_RECEP_F1_2"/>
    <property type="match status" value="1"/>
</dbReference>
<keyword evidence="4" id="KW-1133">Transmembrane helix</keyword>
<dbReference type="PANTHER" id="PTHR24231">
    <property type="entry name" value="PURINOCEPTOR-RELATED G-PROTEIN COUPLED RECEPTOR"/>
    <property type="match status" value="1"/>
</dbReference>
<dbReference type="PANTHER" id="PTHR24231:SF25">
    <property type="entry name" value="G-PROTEIN COUPLED RECEPTORS FAMILY 1 PROFILE DOMAIN-CONTAINING PROTEIN"/>
    <property type="match status" value="1"/>
</dbReference>